<sequence length="336" mass="36865">MGEIVLGMWTSHGPTLSTDPEQWTLRVVADKKRQHPFRGQTYDFDALVRLRAHEGLADKCSLAARKQRHAGCEAAIAEMAARFAAAKPDVAIIMGNDQRELFLDDLTPAITVFMGETLWDQPASPEQAARMPPGIHDAEWGHSPPERREYPACPQVAEHLVKSVIAEGFDVAVSRQLPEPPGHWSSGVPHAFGFIYRQIMRDKVIPNVPVIFNTFFPPNQPTAARCFAFGQAVGRALKTAFAGKRIAVFGSGGMSHFVIDEQLDRRIFEALRTRDQMALASIDEALLQSGSSELKTWIAAAGVLFDSDLTGDVVGYETCYRSEAGTGTANGFVAWQ</sequence>
<reference evidence="2 3" key="1">
    <citation type="submission" date="2018-08" db="EMBL/GenBank/DDBJ databases">
        <title>Erythrobacter zhengii sp.nov., a bacterium isolated from deep-sea sediment.</title>
        <authorList>
            <person name="Fang C."/>
            <person name="Wu Y.-H."/>
            <person name="Sun C."/>
            <person name="Wang H."/>
            <person name="Cheng H."/>
            <person name="Meng F.-X."/>
            <person name="Wang C.-S."/>
            <person name="Xu X.-W."/>
        </authorList>
    </citation>
    <scope>NUCLEOTIDE SEQUENCE [LARGE SCALE GENOMIC DNA]</scope>
    <source>
        <strain evidence="2 3">CCTCC AB 2015396</strain>
    </source>
</reference>
<evidence type="ECO:0000313" key="3">
    <source>
        <dbReference type="Proteomes" id="UP000265366"/>
    </source>
</evidence>
<dbReference type="Pfam" id="PF02900">
    <property type="entry name" value="LigB"/>
    <property type="match status" value="1"/>
</dbReference>
<keyword evidence="2" id="KW-0560">Oxidoreductase</keyword>
<protein>
    <submittedName>
        <fullName evidence="2">Protocatechuate 3,4-dioxygenase</fullName>
    </submittedName>
</protein>
<dbReference type="GO" id="GO:0008198">
    <property type="term" value="F:ferrous iron binding"/>
    <property type="evidence" value="ECO:0007669"/>
    <property type="project" value="InterPro"/>
</dbReference>
<proteinExistence type="predicted"/>
<comment type="caution">
    <text evidence="2">The sequence shown here is derived from an EMBL/GenBank/DDBJ whole genome shotgun (WGS) entry which is preliminary data.</text>
</comment>
<keyword evidence="3" id="KW-1185">Reference proteome</keyword>
<dbReference type="RefSeq" id="WP_119593629.1">
    <property type="nucleotide sequence ID" value="NZ_QXFM01000117.1"/>
</dbReference>
<dbReference type="InterPro" id="IPR004183">
    <property type="entry name" value="Xdiol_dOase_suB"/>
</dbReference>
<keyword evidence="2" id="KW-0223">Dioxygenase</keyword>
<feature type="domain" description="Extradiol ring-cleavage dioxygenase class III enzyme subunit B" evidence="1">
    <location>
        <begin position="128"/>
        <end position="319"/>
    </location>
</feature>
<evidence type="ECO:0000313" key="2">
    <source>
        <dbReference type="EMBL" id="RIV82640.1"/>
    </source>
</evidence>
<accession>A0A3A1P2S2</accession>
<dbReference type="Gene3D" id="3.40.830.10">
    <property type="entry name" value="LigB-like"/>
    <property type="match status" value="1"/>
</dbReference>
<dbReference type="GO" id="GO:0016702">
    <property type="term" value="F:oxidoreductase activity, acting on single donors with incorporation of molecular oxygen, incorporation of two atoms of oxygen"/>
    <property type="evidence" value="ECO:0007669"/>
    <property type="project" value="UniProtKB-ARBA"/>
</dbReference>
<dbReference type="InterPro" id="IPR034938">
    <property type="entry name" value="3MGA_Dioxygenase"/>
</dbReference>
<name>A0A3A1P2S2_9SPHN</name>
<dbReference type="SUPFAM" id="SSF53213">
    <property type="entry name" value="LigB-like"/>
    <property type="match status" value="1"/>
</dbReference>
<gene>
    <name evidence="2" type="ORF">D2V17_15110</name>
</gene>
<dbReference type="CDD" id="cd07366">
    <property type="entry name" value="3MGA_Dioxygenase"/>
    <property type="match status" value="1"/>
</dbReference>
<dbReference type="AlphaFoldDB" id="A0A3A1P2S2"/>
<dbReference type="EMBL" id="QXFM01000117">
    <property type="protein sequence ID" value="RIV82640.1"/>
    <property type="molecule type" value="Genomic_DNA"/>
</dbReference>
<dbReference type="Proteomes" id="UP000265366">
    <property type="component" value="Unassembled WGS sequence"/>
</dbReference>
<dbReference type="OrthoDB" id="8673673at2"/>
<organism evidence="2 3">
    <name type="scientific">Aurantiacibacter xanthus</name>
    <dbReference type="NCBI Taxonomy" id="1784712"/>
    <lineage>
        <taxon>Bacteria</taxon>
        <taxon>Pseudomonadati</taxon>
        <taxon>Pseudomonadota</taxon>
        <taxon>Alphaproteobacteria</taxon>
        <taxon>Sphingomonadales</taxon>
        <taxon>Erythrobacteraceae</taxon>
        <taxon>Aurantiacibacter</taxon>
    </lineage>
</organism>
<evidence type="ECO:0000259" key="1">
    <source>
        <dbReference type="Pfam" id="PF02900"/>
    </source>
</evidence>